<keyword evidence="4" id="KW-1185">Reference proteome</keyword>
<evidence type="ECO:0000313" key="3">
    <source>
        <dbReference type="EnsemblPlants" id="ONIVA06G19990.1"/>
    </source>
</evidence>
<dbReference type="AlphaFoldDB" id="A0A0E0HRQ4"/>
<accession>A0A0E0HRQ4</accession>
<dbReference type="Gramene" id="ONIVA06G19990.1">
    <property type="protein sequence ID" value="ONIVA06G19990.1"/>
    <property type="gene ID" value="ONIVA06G19990"/>
</dbReference>
<feature type="region of interest" description="Disordered" evidence="1">
    <location>
        <begin position="478"/>
        <end position="514"/>
    </location>
</feature>
<reference evidence="3" key="1">
    <citation type="submission" date="2015-04" db="UniProtKB">
        <authorList>
            <consortium name="EnsemblPlants"/>
        </authorList>
    </citation>
    <scope>IDENTIFICATION</scope>
    <source>
        <strain evidence="3">SL10</strain>
    </source>
</reference>
<dbReference type="InterPro" id="IPR043136">
    <property type="entry name" value="B30.2/SPRY_sf"/>
</dbReference>
<dbReference type="STRING" id="4536.A0A0E0HRQ4"/>
<feature type="compositionally biased region" description="Basic and acidic residues" evidence="1">
    <location>
        <begin position="296"/>
        <end position="305"/>
    </location>
</feature>
<evidence type="ECO:0000313" key="4">
    <source>
        <dbReference type="Proteomes" id="UP000006591"/>
    </source>
</evidence>
<name>A0A0E0HRQ4_ORYNI</name>
<dbReference type="Gene3D" id="2.60.120.920">
    <property type="match status" value="1"/>
</dbReference>
<feature type="region of interest" description="Disordered" evidence="1">
    <location>
        <begin position="282"/>
        <end position="307"/>
    </location>
</feature>
<dbReference type="InterPro" id="IPR044736">
    <property type="entry name" value="Gid1/RanBPM/SPLA_SPRY"/>
</dbReference>
<feature type="signal peptide" evidence="2">
    <location>
        <begin position="1"/>
        <end position="17"/>
    </location>
</feature>
<dbReference type="Proteomes" id="UP000006591">
    <property type="component" value="Chromosome 6"/>
</dbReference>
<keyword evidence="2" id="KW-0732">Signal</keyword>
<feature type="chain" id="PRO_5002362083" description="SPRY domain-containing protein" evidence="2">
    <location>
        <begin position="18"/>
        <end position="514"/>
    </location>
</feature>
<feature type="region of interest" description="Disordered" evidence="1">
    <location>
        <begin position="83"/>
        <end position="105"/>
    </location>
</feature>
<proteinExistence type="predicted"/>
<protein>
    <recommendedName>
        <fullName evidence="5">SPRY domain-containing protein</fullName>
    </recommendedName>
</protein>
<sequence>MALWLKLFLSVFLPIAALVAVAVLVYRRRSSSSRNAQPELPESVTGGGGGGDPAVSPGLGKLNIRYNATSGRAGLRFQQLHHHHGHVDVRHHHRDRGGGGGAQQGPFQWADHPRLVTEAAENGWAQFVFAVAPPRTRSASSSPLWGLCPACDSGTSRDMADAAWEVPAGSSERMQAVRLNPVVAAAAAAVSASTKKWLPGSIPSPLRGGDHDAAGNSSALCLARMSLPLPGPPLAGAPFPQDAYFEITIIYLNTRRPEWSASRASRRGRDGSSESDRAKLISFAPDAKNAAQETRAATKADDHHDKQRHTVMSLGLAAAASAAPPRPSLAGTYASSIGFHSNGAVYLDGMKLVYESEKSSWAGVDKVVGCGFEPARRKVFFTVDGQLVHAVSCNADAFSAPMYPVLASSFDVMALVNLGQGKFRYAPANARRTANPCFLRAASAGDDGRSGGSLGLDFDDSGDLFSMGRVDSGWLETASRMSKSRKENGGGGVGGASAGDPDADSDLFEISLRD</sequence>
<evidence type="ECO:0008006" key="5">
    <source>
        <dbReference type="Google" id="ProtNLM"/>
    </source>
</evidence>
<feature type="compositionally biased region" description="Basic residues" evidence="1">
    <location>
        <begin position="83"/>
        <end position="95"/>
    </location>
</feature>
<feature type="region of interest" description="Disordered" evidence="1">
    <location>
        <begin position="32"/>
        <end position="56"/>
    </location>
</feature>
<dbReference type="CDD" id="cd12885">
    <property type="entry name" value="SPRY_RanBP_like"/>
    <property type="match status" value="1"/>
</dbReference>
<evidence type="ECO:0000256" key="1">
    <source>
        <dbReference type="SAM" id="MobiDB-lite"/>
    </source>
</evidence>
<reference evidence="3" key="2">
    <citation type="submission" date="2018-04" db="EMBL/GenBank/DDBJ databases">
        <title>OnivRS2 (Oryza nivara Reference Sequence Version 2).</title>
        <authorList>
            <person name="Zhang J."/>
            <person name="Kudrna D."/>
            <person name="Lee S."/>
            <person name="Talag J."/>
            <person name="Rajasekar S."/>
            <person name="Welchert J."/>
            <person name="Hsing Y.-I."/>
            <person name="Wing R.A."/>
        </authorList>
    </citation>
    <scope>NUCLEOTIDE SEQUENCE [LARGE SCALE GENOMIC DNA]</scope>
    <source>
        <strain evidence="3">SL10</strain>
    </source>
</reference>
<dbReference type="EnsemblPlants" id="ONIVA06G19990.1">
    <property type="protein sequence ID" value="ONIVA06G19990.1"/>
    <property type="gene ID" value="ONIVA06G19990"/>
</dbReference>
<dbReference type="HOGENOM" id="CLU_043729_1_0_1"/>
<dbReference type="eggNOG" id="ENOG502QQKS">
    <property type="taxonomic scope" value="Eukaryota"/>
</dbReference>
<organism evidence="3">
    <name type="scientific">Oryza nivara</name>
    <name type="common">Indian wild rice</name>
    <name type="synonym">Oryza sativa f. spontanea</name>
    <dbReference type="NCBI Taxonomy" id="4536"/>
    <lineage>
        <taxon>Eukaryota</taxon>
        <taxon>Viridiplantae</taxon>
        <taxon>Streptophyta</taxon>
        <taxon>Embryophyta</taxon>
        <taxon>Tracheophyta</taxon>
        <taxon>Spermatophyta</taxon>
        <taxon>Magnoliopsida</taxon>
        <taxon>Liliopsida</taxon>
        <taxon>Poales</taxon>
        <taxon>Poaceae</taxon>
        <taxon>BOP clade</taxon>
        <taxon>Oryzoideae</taxon>
        <taxon>Oryzeae</taxon>
        <taxon>Oryzinae</taxon>
        <taxon>Oryza</taxon>
    </lineage>
</organism>
<evidence type="ECO:0000256" key="2">
    <source>
        <dbReference type="SAM" id="SignalP"/>
    </source>
</evidence>
<dbReference type="OMA" id="GLCPACD"/>